<dbReference type="EMBL" id="FMWL01000007">
    <property type="protein sequence ID" value="SCZ79491.1"/>
    <property type="molecule type" value="Genomic_DNA"/>
</dbReference>
<sequence>MGAYMALRGAQVNLYDKFESAVESIKERGGIDLKGISLEGYAKFEVVSTSIGEVIKDCSLIMVVTPAFAHLSLAKECAEFIEDGQVIVLHPGRTGGALEFYNAVKQINPEVNFVIAEAQTLIYACRRTGPTEARIMGIKNKVSVAAIPGKDTEKAVKYLNEYYPQFVPAKSIIETSLMNIGAIFHPLPTLLNIARIEASEDFEYYHEGISKSVSMIMTEMDKERQLVAKAFGVETVSAVEWMKMVYDTDCENLYDCIQANKAYTGISAPKSADTRYLSEDVPMSLTPISELGRLSGVSTPYIDMVIEMVSIIHKIDYRKNGRTLERLGIEGLTPAEVIAFVDHP</sequence>
<name>A0A1G5S178_9FIRM</name>
<protein>
    <submittedName>
        <fullName evidence="2">Opine dehydrogenase</fullName>
    </submittedName>
</protein>
<dbReference type="InterPro" id="IPR036291">
    <property type="entry name" value="NAD(P)-bd_dom_sf"/>
</dbReference>
<dbReference type="PANTHER" id="PTHR38015:SF1">
    <property type="entry name" value="OPINE DEHYDROGENASE DOMAIN-CONTAINING PROTEIN"/>
    <property type="match status" value="1"/>
</dbReference>
<dbReference type="PANTHER" id="PTHR38015">
    <property type="entry name" value="BLR6086 PROTEIN"/>
    <property type="match status" value="1"/>
</dbReference>
<dbReference type="STRING" id="1120920.SAMN03080599_01802"/>
<evidence type="ECO:0000259" key="1">
    <source>
        <dbReference type="Pfam" id="PF02317"/>
    </source>
</evidence>
<dbReference type="Gene3D" id="1.10.1040.10">
    <property type="entry name" value="N-(1-d-carboxylethyl)-l-norvaline Dehydrogenase, domain 2"/>
    <property type="match status" value="1"/>
</dbReference>
<evidence type="ECO:0000313" key="2">
    <source>
        <dbReference type="EMBL" id="SCZ79491.1"/>
    </source>
</evidence>
<reference evidence="2 3" key="1">
    <citation type="submission" date="2016-10" db="EMBL/GenBank/DDBJ databases">
        <authorList>
            <person name="de Groot N.N."/>
        </authorList>
    </citation>
    <scope>NUCLEOTIDE SEQUENCE [LARGE SCALE GENOMIC DNA]</scope>
    <source>
        <strain evidence="2 3">DSM 2784</strain>
    </source>
</reference>
<dbReference type="GO" id="GO:0016491">
    <property type="term" value="F:oxidoreductase activity"/>
    <property type="evidence" value="ECO:0007669"/>
    <property type="project" value="InterPro"/>
</dbReference>
<dbReference type="InterPro" id="IPR013328">
    <property type="entry name" value="6PGD_dom2"/>
</dbReference>
<gene>
    <name evidence="2" type="ORF">SAMN03080599_01802</name>
</gene>
<dbReference type="InterPro" id="IPR051729">
    <property type="entry name" value="Opine/Lysopine_DH"/>
</dbReference>
<feature type="domain" description="Opine dehydrogenase" evidence="1">
    <location>
        <begin position="169"/>
        <end position="312"/>
    </location>
</feature>
<evidence type="ECO:0000313" key="3">
    <source>
        <dbReference type="Proteomes" id="UP000199208"/>
    </source>
</evidence>
<dbReference type="InterPro" id="IPR008927">
    <property type="entry name" value="6-PGluconate_DH-like_C_sf"/>
</dbReference>
<dbReference type="AlphaFoldDB" id="A0A1G5S178"/>
<keyword evidence="3" id="KW-1185">Reference proteome</keyword>
<dbReference type="Pfam" id="PF02317">
    <property type="entry name" value="Octopine_DH"/>
    <property type="match status" value="1"/>
</dbReference>
<proteinExistence type="predicted"/>
<accession>A0A1G5S178</accession>
<organism evidence="2 3">
    <name type="scientific">Acidaminobacter hydrogenoformans DSM 2784</name>
    <dbReference type="NCBI Taxonomy" id="1120920"/>
    <lineage>
        <taxon>Bacteria</taxon>
        <taxon>Bacillati</taxon>
        <taxon>Bacillota</taxon>
        <taxon>Clostridia</taxon>
        <taxon>Peptostreptococcales</taxon>
        <taxon>Acidaminobacteraceae</taxon>
        <taxon>Acidaminobacter</taxon>
    </lineage>
</organism>
<dbReference type="SUPFAM" id="SSF51735">
    <property type="entry name" value="NAD(P)-binding Rossmann-fold domains"/>
    <property type="match status" value="1"/>
</dbReference>
<dbReference type="Proteomes" id="UP000199208">
    <property type="component" value="Unassembled WGS sequence"/>
</dbReference>
<dbReference type="SUPFAM" id="SSF48179">
    <property type="entry name" value="6-phosphogluconate dehydrogenase C-terminal domain-like"/>
    <property type="match status" value="1"/>
</dbReference>
<dbReference type="Gene3D" id="3.40.50.720">
    <property type="entry name" value="NAD(P)-binding Rossmann-like Domain"/>
    <property type="match status" value="1"/>
</dbReference>
<dbReference type="InterPro" id="IPR003421">
    <property type="entry name" value="Opine_DH"/>
</dbReference>